<keyword evidence="7" id="KW-1185">Reference proteome</keyword>
<evidence type="ECO:0000256" key="1">
    <source>
        <dbReference type="ARBA" id="ARBA00004173"/>
    </source>
</evidence>
<keyword evidence="3" id="KW-0496">Mitochondrion</keyword>
<evidence type="ECO:0000256" key="2">
    <source>
        <dbReference type="ARBA" id="ARBA00010574"/>
    </source>
</evidence>
<evidence type="ECO:0000256" key="5">
    <source>
        <dbReference type="ARBA" id="ARBA00073331"/>
    </source>
</evidence>
<dbReference type="InterPro" id="IPR043519">
    <property type="entry name" value="NT_sf"/>
</dbReference>
<gene>
    <name evidence="6" type="ORF">E2986_08042</name>
</gene>
<dbReference type="OrthoDB" id="21330at2759"/>
<dbReference type="FunFam" id="3.30.460.10:FF:000018">
    <property type="entry name" value="Mitochondrial assembly of ribosomal large subunit 1"/>
    <property type="match status" value="1"/>
</dbReference>
<comment type="similarity">
    <text evidence="2">Belongs to the Iojap/RsfS family.</text>
</comment>
<comment type="caution">
    <text evidence="6">The sequence shown here is derived from an EMBL/GenBank/DDBJ whole genome shotgun (WGS) entry which is preliminary data.</text>
</comment>
<accession>A0A833VZ84</accession>
<sequence length="264" mass="30792">MRSLLINLLRTKKQFYKYLKPCTNSIITYSQLRQIITFSNNGQKWLNDNKNVENKSHNLVSSIGMTHKVFEDQDAEIIFDASEKQETINLEDLRIEEEPYDPYEGINLKRAVNGVFEIEDLVSLLQRDNVKNIFVATVPSELSYVDYIVIVTGRSKKHMQALANFVRKVYKLKKNKTDFLPKIEGENSNDWIALDLGNIVLHIFSNNARSLYDLEVLWSVGPDYDDKNKSSTEDDIMEQYNTFLSDLEPIENDDDKEQEMYKKQ</sequence>
<dbReference type="GO" id="GO:0005739">
    <property type="term" value="C:mitochondrion"/>
    <property type="evidence" value="ECO:0007669"/>
    <property type="project" value="UniProtKB-SubCell"/>
</dbReference>
<dbReference type="SUPFAM" id="SSF81301">
    <property type="entry name" value="Nucleotidyltransferase"/>
    <property type="match status" value="1"/>
</dbReference>
<evidence type="ECO:0000256" key="4">
    <source>
        <dbReference type="ARBA" id="ARBA00053669"/>
    </source>
</evidence>
<dbReference type="Proteomes" id="UP000655588">
    <property type="component" value="Unassembled WGS sequence"/>
</dbReference>
<dbReference type="Pfam" id="PF02410">
    <property type="entry name" value="RsfS"/>
    <property type="match status" value="1"/>
</dbReference>
<evidence type="ECO:0000256" key="3">
    <source>
        <dbReference type="ARBA" id="ARBA00023128"/>
    </source>
</evidence>
<dbReference type="InterPro" id="IPR004394">
    <property type="entry name" value="Iojap/RsfS/C7orf30"/>
</dbReference>
<comment type="subcellular location">
    <subcellularLocation>
        <location evidence="1">Mitochondrion</location>
    </subcellularLocation>
</comment>
<protein>
    <recommendedName>
        <fullName evidence="5">Mitochondrial assembly of ribosomal large subunit protein 1</fullName>
    </recommendedName>
</protein>
<organism evidence="6 7">
    <name type="scientific">Frieseomelitta varia</name>
    <dbReference type="NCBI Taxonomy" id="561572"/>
    <lineage>
        <taxon>Eukaryota</taxon>
        <taxon>Metazoa</taxon>
        <taxon>Ecdysozoa</taxon>
        <taxon>Arthropoda</taxon>
        <taxon>Hexapoda</taxon>
        <taxon>Insecta</taxon>
        <taxon>Pterygota</taxon>
        <taxon>Neoptera</taxon>
        <taxon>Endopterygota</taxon>
        <taxon>Hymenoptera</taxon>
        <taxon>Apocrita</taxon>
        <taxon>Aculeata</taxon>
        <taxon>Apoidea</taxon>
        <taxon>Anthophila</taxon>
        <taxon>Apidae</taxon>
        <taxon>Frieseomelitta</taxon>
    </lineage>
</organism>
<dbReference type="GO" id="GO:0090071">
    <property type="term" value="P:negative regulation of ribosome biogenesis"/>
    <property type="evidence" value="ECO:0007669"/>
    <property type="project" value="TreeGrafter"/>
</dbReference>
<dbReference type="PANTHER" id="PTHR21043">
    <property type="entry name" value="IOJAP SUPERFAMILY ORTHOLOG"/>
    <property type="match status" value="1"/>
</dbReference>
<dbReference type="HAMAP" id="MF_01477">
    <property type="entry name" value="Iojap_RsfS"/>
    <property type="match status" value="1"/>
</dbReference>
<comment type="function">
    <text evidence="4">Required for normal mitochondrial ribosome function and mitochondrial translation. May play a role in ribosome biogenesis by preventing premature association of the 28S and 39S ribosomal subunits. Interacts with mitochondrial ribosomal protein uL14m (MRPL14), probably blocking formation of intersubunit bridge B8, preventing association of the 28S and 39S ribosomal subunits. Addition to isolated mitochondrial ribosomal subunits partially inhibits translation, probably by interfering with the association of the 28S and 39S ribosomal subunits and the formation of functional ribosomes. May also participate in the assembly and/or regulation of the stability of the large subunit of the mitochondrial ribosome. May function as a ribosomal silencing factor.</text>
</comment>
<dbReference type="GO" id="GO:0017148">
    <property type="term" value="P:negative regulation of translation"/>
    <property type="evidence" value="ECO:0007669"/>
    <property type="project" value="TreeGrafter"/>
</dbReference>
<dbReference type="Gene3D" id="3.30.460.10">
    <property type="entry name" value="Beta Polymerase, domain 2"/>
    <property type="match status" value="1"/>
</dbReference>
<name>A0A833VZ84_9HYME</name>
<reference evidence="6" key="1">
    <citation type="submission" date="2019-11" db="EMBL/GenBank/DDBJ databases">
        <title>The nuclear and mitochondrial genomes of Frieseomelitta varia - a highly eusocial stingless bee (Meliponini) with a permanently sterile worker caste.</title>
        <authorList>
            <person name="Freitas F.C.P."/>
            <person name="Lourenco A.P."/>
            <person name="Nunes F.M.F."/>
            <person name="Paschoal A.R."/>
            <person name="Abreu F.C.P."/>
            <person name="Barbin F.O."/>
            <person name="Bataglia L."/>
            <person name="Cardoso-Junior C.A.M."/>
            <person name="Cervoni M.S."/>
            <person name="Silva S.R."/>
            <person name="Dalarmi F."/>
            <person name="Del Lama M.A."/>
            <person name="Depintor T.S."/>
            <person name="Ferreira K.M."/>
            <person name="Goria P.S."/>
            <person name="Jaskot M.C."/>
            <person name="Lago D.C."/>
            <person name="Luna-Lucena D."/>
            <person name="Moda L.M."/>
            <person name="Nascimento L."/>
            <person name="Pedrino M."/>
            <person name="Rabico F.O."/>
            <person name="Sanches F.C."/>
            <person name="Santos D.E."/>
            <person name="Santos C.G."/>
            <person name="Vieira J."/>
            <person name="Lopes T.F."/>
            <person name="Barchuk A.R."/>
            <person name="Hartfelder K."/>
            <person name="Simoes Z.L.P."/>
            <person name="Bitondi M.M.G."/>
            <person name="Pinheiro D.G."/>
        </authorList>
    </citation>
    <scope>NUCLEOTIDE SEQUENCE</scope>
    <source>
        <strain evidence="6">USP_RPSP 00005682</strain>
        <tissue evidence="6">Whole individual</tissue>
    </source>
</reference>
<evidence type="ECO:0000313" key="6">
    <source>
        <dbReference type="EMBL" id="KAF3425909.1"/>
    </source>
</evidence>
<dbReference type="PANTHER" id="PTHR21043:SF0">
    <property type="entry name" value="MITOCHONDRIAL ASSEMBLY OF RIBOSOMAL LARGE SUBUNIT PROTEIN 1"/>
    <property type="match status" value="1"/>
</dbReference>
<dbReference type="GO" id="GO:0043023">
    <property type="term" value="F:ribosomal large subunit binding"/>
    <property type="evidence" value="ECO:0007669"/>
    <property type="project" value="TreeGrafter"/>
</dbReference>
<dbReference type="NCBIfam" id="TIGR00090">
    <property type="entry name" value="rsfS_iojap_ybeB"/>
    <property type="match status" value="1"/>
</dbReference>
<proteinExistence type="inferred from homology"/>
<dbReference type="AlphaFoldDB" id="A0A833VZ84"/>
<evidence type="ECO:0000313" key="7">
    <source>
        <dbReference type="Proteomes" id="UP000655588"/>
    </source>
</evidence>
<dbReference type="EMBL" id="WNWW01000350">
    <property type="protein sequence ID" value="KAF3425909.1"/>
    <property type="molecule type" value="Genomic_DNA"/>
</dbReference>